<dbReference type="EMBL" id="JAHRIQ010030324">
    <property type="protein sequence ID" value="MEQ2231109.1"/>
    <property type="molecule type" value="Genomic_DNA"/>
</dbReference>
<proteinExistence type="predicted"/>
<evidence type="ECO:0000313" key="3">
    <source>
        <dbReference type="Proteomes" id="UP001482620"/>
    </source>
</evidence>
<dbReference type="Proteomes" id="UP001482620">
    <property type="component" value="Unassembled WGS sequence"/>
</dbReference>
<name>A0ABV0TDX5_9TELE</name>
<gene>
    <name evidence="2" type="ORF">ILYODFUR_036072</name>
</gene>
<protein>
    <submittedName>
        <fullName evidence="2">Uncharacterized protein</fullName>
    </submittedName>
</protein>
<feature type="region of interest" description="Disordered" evidence="1">
    <location>
        <begin position="1"/>
        <end position="78"/>
    </location>
</feature>
<accession>A0ABV0TDX5</accession>
<keyword evidence="3" id="KW-1185">Reference proteome</keyword>
<sequence length="157" mass="17273">MHPGIGPPRSPPSSAAQSSLHRSLMVPPAGGGPTGGWHHVSPLGLARPGPARSNPAIRRSPTGPDPRPGSRMHGPDSFLNQSKTLFFVSRFVSRVEEMINEWKLTDNHVEELSPEKGAYINGSWGEQSQDVHFADFKFYITHHFLKEECKKNGKGEE</sequence>
<reference evidence="2 3" key="1">
    <citation type="submission" date="2021-06" db="EMBL/GenBank/DDBJ databases">
        <authorList>
            <person name="Palmer J.M."/>
        </authorList>
    </citation>
    <scope>NUCLEOTIDE SEQUENCE [LARGE SCALE GENOMIC DNA]</scope>
    <source>
        <strain evidence="3">if_2019</strain>
        <tissue evidence="2">Muscle</tissue>
    </source>
</reference>
<feature type="non-terminal residue" evidence="2">
    <location>
        <position position="157"/>
    </location>
</feature>
<comment type="caution">
    <text evidence="2">The sequence shown here is derived from an EMBL/GenBank/DDBJ whole genome shotgun (WGS) entry which is preliminary data.</text>
</comment>
<feature type="compositionally biased region" description="Pro residues" evidence="1">
    <location>
        <begin position="1"/>
        <end position="11"/>
    </location>
</feature>
<evidence type="ECO:0000256" key="1">
    <source>
        <dbReference type="SAM" id="MobiDB-lite"/>
    </source>
</evidence>
<organism evidence="2 3">
    <name type="scientific">Ilyodon furcidens</name>
    <name type="common">goldbreast splitfin</name>
    <dbReference type="NCBI Taxonomy" id="33524"/>
    <lineage>
        <taxon>Eukaryota</taxon>
        <taxon>Metazoa</taxon>
        <taxon>Chordata</taxon>
        <taxon>Craniata</taxon>
        <taxon>Vertebrata</taxon>
        <taxon>Euteleostomi</taxon>
        <taxon>Actinopterygii</taxon>
        <taxon>Neopterygii</taxon>
        <taxon>Teleostei</taxon>
        <taxon>Neoteleostei</taxon>
        <taxon>Acanthomorphata</taxon>
        <taxon>Ovalentaria</taxon>
        <taxon>Atherinomorphae</taxon>
        <taxon>Cyprinodontiformes</taxon>
        <taxon>Goodeidae</taxon>
        <taxon>Ilyodon</taxon>
    </lineage>
</organism>
<evidence type="ECO:0000313" key="2">
    <source>
        <dbReference type="EMBL" id="MEQ2231109.1"/>
    </source>
</evidence>